<dbReference type="SMART" id="SM00248">
    <property type="entry name" value="ANK"/>
    <property type="match status" value="2"/>
</dbReference>
<proteinExistence type="predicted"/>
<name>A0ABP1DWE0_9APHY</name>
<dbReference type="Gene3D" id="1.25.40.20">
    <property type="entry name" value="Ankyrin repeat-containing domain"/>
    <property type="match status" value="1"/>
</dbReference>
<gene>
    <name evidence="4" type="ORF">GFSPODELE1_LOCUS8333</name>
</gene>
<keyword evidence="1" id="KW-0677">Repeat</keyword>
<feature type="repeat" description="ANK" evidence="3">
    <location>
        <begin position="80"/>
        <end position="103"/>
    </location>
</feature>
<dbReference type="PROSITE" id="PS50297">
    <property type="entry name" value="ANK_REP_REGION"/>
    <property type="match status" value="1"/>
</dbReference>
<dbReference type="InterPro" id="IPR036770">
    <property type="entry name" value="Ankyrin_rpt-contain_sf"/>
</dbReference>
<organism evidence="4 5">
    <name type="scientific">Somion occarium</name>
    <dbReference type="NCBI Taxonomy" id="3059160"/>
    <lineage>
        <taxon>Eukaryota</taxon>
        <taxon>Fungi</taxon>
        <taxon>Dikarya</taxon>
        <taxon>Basidiomycota</taxon>
        <taxon>Agaricomycotina</taxon>
        <taxon>Agaricomycetes</taxon>
        <taxon>Polyporales</taxon>
        <taxon>Cerrenaceae</taxon>
        <taxon>Somion</taxon>
    </lineage>
</organism>
<reference evidence="5" key="1">
    <citation type="submission" date="2024-04" db="EMBL/GenBank/DDBJ databases">
        <authorList>
            <person name="Shaw F."/>
            <person name="Minotto A."/>
        </authorList>
    </citation>
    <scope>NUCLEOTIDE SEQUENCE [LARGE SCALE GENOMIC DNA]</scope>
</reference>
<sequence>MSHFIPSDEDKDDLLLSCRYGDTEDIQSFVQKYGASSLNDFRDDNGNTVLHMVCANGHTDALDYLLSVVSSSLLSVQNDAGSTALHWAALNSHLTIVQRLVQHPGGPGKDLIDIKNAAGRTPLGEAEIIGWEEGAKWLVEVMNLDSEGSKGEEDQVVGPSQDIEVEIQDAEGQVAKMTIGPQAVSEPVGKS</sequence>
<dbReference type="InterPro" id="IPR051070">
    <property type="entry name" value="NF-kappa-B_inhibitor"/>
</dbReference>
<dbReference type="Pfam" id="PF12796">
    <property type="entry name" value="Ank_2"/>
    <property type="match status" value="1"/>
</dbReference>
<evidence type="ECO:0000256" key="2">
    <source>
        <dbReference type="ARBA" id="ARBA00023043"/>
    </source>
</evidence>
<evidence type="ECO:0000256" key="3">
    <source>
        <dbReference type="PROSITE-ProRule" id="PRU00023"/>
    </source>
</evidence>
<dbReference type="PANTHER" id="PTHR46680:SF3">
    <property type="entry name" value="NF-KAPPA-B INHIBITOR CACTUS"/>
    <property type="match status" value="1"/>
</dbReference>
<dbReference type="PANTHER" id="PTHR46680">
    <property type="entry name" value="NF-KAPPA-B INHIBITOR ALPHA"/>
    <property type="match status" value="1"/>
</dbReference>
<evidence type="ECO:0008006" key="6">
    <source>
        <dbReference type="Google" id="ProtNLM"/>
    </source>
</evidence>
<keyword evidence="5" id="KW-1185">Reference proteome</keyword>
<accession>A0ABP1DWE0</accession>
<protein>
    <recommendedName>
        <fullName evidence="6">Ankyrin</fullName>
    </recommendedName>
</protein>
<dbReference type="EMBL" id="OZ037949">
    <property type="protein sequence ID" value="CAL1711413.1"/>
    <property type="molecule type" value="Genomic_DNA"/>
</dbReference>
<dbReference type="SUPFAM" id="SSF48403">
    <property type="entry name" value="Ankyrin repeat"/>
    <property type="match status" value="1"/>
</dbReference>
<evidence type="ECO:0000256" key="1">
    <source>
        <dbReference type="ARBA" id="ARBA00022737"/>
    </source>
</evidence>
<evidence type="ECO:0000313" key="5">
    <source>
        <dbReference type="Proteomes" id="UP001497453"/>
    </source>
</evidence>
<dbReference type="Proteomes" id="UP001497453">
    <property type="component" value="Chromosome 6"/>
</dbReference>
<keyword evidence="2 3" id="KW-0040">ANK repeat</keyword>
<evidence type="ECO:0000313" key="4">
    <source>
        <dbReference type="EMBL" id="CAL1711413.1"/>
    </source>
</evidence>
<dbReference type="InterPro" id="IPR002110">
    <property type="entry name" value="Ankyrin_rpt"/>
</dbReference>
<dbReference type="PROSITE" id="PS50088">
    <property type="entry name" value="ANK_REPEAT"/>
    <property type="match status" value="1"/>
</dbReference>